<keyword evidence="2" id="KW-1185">Reference proteome</keyword>
<evidence type="ECO:0000313" key="1">
    <source>
        <dbReference type="EMBL" id="KAK2556985.1"/>
    </source>
</evidence>
<evidence type="ECO:0000313" key="2">
    <source>
        <dbReference type="Proteomes" id="UP001249851"/>
    </source>
</evidence>
<accession>A0AAD9V150</accession>
<gene>
    <name evidence="1" type="ORF">P5673_020831</name>
</gene>
<dbReference type="PANTHER" id="PTHR46579:SF1">
    <property type="entry name" value="F5_8 TYPE C DOMAIN-CONTAINING PROTEIN"/>
    <property type="match status" value="1"/>
</dbReference>
<dbReference type="AlphaFoldDB" id="A0AAD9V150"/>
<dbReference type="Proteomes" id="UP001249851">
    <property type="component" value="Unassembled WGS sequence"/>
</dbReference>
<name>A0AAD9V150_ACRCE</name>
<protein>
    <submittedName>
        <fullName evidence="1">Uncharacterized protein</fullName>
    </submittedName>
</protein>
<dbReference type="EMBL" id="JARQWQ010000052">
    <property type="protein sequence ID" value="KAK2556985.1"/>
    <property type="molecule type" value="Genomic_DNA"/>
</dbReference>
<proteinExistence type="predicted"/>
<sequence length="341" mass="38882">MLLKSMSHQLILHSYPFYFLGRRYVLMNHHMLLHLKKSVADHGPLWCTSLFVFEDWNGDLDSFFHGTQNIAGQIMTAVVSHQQLPKLIKEMPPGQAKDIVMRLRGHSEKHNRTHLKGSFYAIGAMKGSSNRFSFEDDLLCFLGLESLSAVKYFTRLQVGDTVFHSKMYKRVSRRNSFTIMYRQGASINYGQIEVFFKGPVNSQTNYRYCGAVISPMLRATQGLCERHPVLGMPVHHILTLKKPNNIHFVMTVLFRPSGPHQCSADAEMKVFARRRSHVSAVFVEDDVLGENPPSLDAVMKATSGHDWFTMQEMKHSTQSVRCESPFHQLADNASPMEFGML</sequence>
<comment type="caution">
    <text evidence="1">The sequence shown here is derived from an EMBL/GenBank/DDBJ whole genome shotgun (WGS) entry which is preliminary data.</text>
</comment>
<organism evidence="1 2">
    <name type="scientific">Acropora cervicornis</name>
    <name type="common">Staghorn coral</name>
    <dbReference type="NCBI Taxonomy" id="6130"/>
    <lineage>
        <taxon>Eukaryota</taxon>
        <taxon>Metazoa</taxon>
        <taxon>Cnidaria</taxon>
        <taxon>Anthozoa</taxon>
        <taxon>Hexacorallia</taxon>
        <taxon>Scleractinia</taxon>
        <taxon>Astrocoeniina</taxon>
        <taxon>Acroporidae</taxon>
        <taxon>Acropora</taxon>
    </lineage>
</organism>
<reference evidence="1" key="1">
    <citation type="journal article" date="2023" name="G3 (Bethesda)">
        <title>Whole genome assembly and annotation of the endangered Caribbean coral Acropora cervicornis.</title>
        <authorList>
            <person name="Selwyn J.D."/>
            <person name="Vollmer S.V."/>
        </authorList>
    </citation>
    <scope>NUCLEOTIDE SEQUENCE</scope>
    <source>
        <strain evidence="1">K2</strain>
    </source>
</reference>
<reference evidence="1" key="2">
    <citation type="journal article" date="2023" name="Science">
        <title>Genomic signatures of disease resistance in endangered staghorn corals.</title>
        <authorList>
            <person name="Vollmer S.V."/>
            <person name="Selwyn J.D."/>
            <person name="Despard B.A."/>
            <person name="Roesel C.L."/>
        </authorList>
    </citation>
    <scope>NUCLEOTIDE SEQUENCE</scope>
    <source>
        <strain evidence="1">K2</strain>
    </source>
</reference>
<dbReference type="PANTHER" id="PTHR46579">
    <property type="entry name" value="F5/8 TYPE C DOMAIN-CONTAINING PROTEIN-RELATED"/>
    <property type="match status" value="1"/>
</dbReference>